<dbReference type="AlphaFoldDB" id="A0A4Q7Y9N4"/>
<gene>
    <name evidence="7" type="ORF">BKA19_2788</name>
</gene>
<feature type="transmembrane region" description="Helical" evidence="5">
    <location>
        <begin position="97"/>
        <end position="122"/>
    </location>
</feature>
<proteinExistence type="predicted"/>
<keyword evidence="4 5" id="KW-0472">Membrane</keyword>
<accession>A0A4Q7Y9N4</accession>
<comment type="subcellular location">
    <subcellularLocation>
        <location evidence="1">Membrane</location>
        <topology evidence="1">Multi-pass membrane protein</topology>
    </subcellularLocation>
</comment>
<evidence type="ECO:0000313" key="7">
    <source>
        <dbReference type="EMBL" id="RZU33073.1"/>
    </source>
</evidence>
<evidence type="ECO:0000313" key="8">
    <source>
        <dbReference type="Proteomes" id="UP000292507"/>
    </source>
</evidence>
<reference evidence="7 8" key="1">
    <citation type="submission" date="2019-02" db="EMBL/GenBank/DDBJ databases">
        <title>Sequencing the genomes of 1000 actinobacteria strains.</title>
        <authorList>
            <person name="Klenk H.-P."/>
        </authorList>
    </citation>
    <scope>NUCLEOTIDE SEQUENCE [LARGE SCALE GENOMIC DNA]</scope>
    <source>
        <strain evidence="7 8">DSM 44509</strain>
    </source>
</reference>
<dbReference type="EMBL" id="SHKV01000001">
    <property type="protein sequence ID" value="RZU33073.1"/>
    <property type="molecule type" value="Genomic_DNA"/>
</dbReference>
<evidence type="ECO:0000259" key="6">
    <source>
        <dbReference type="Pfam" id="PF04138"/>
    </source>
</evidence>
<comment type="caution">
    <text evidence="7">The sequence shown here is derived from an EMBL/GenBank/DDBJ whole genome shotgun (WGS) entry which is preliminary data.</text>
</comment>
<dbReference type="Proteomes" id="UP000292507">
    <property type="component" value="Unassembled WGS sequence"/>
</dbReference>
<evidence type="ECO:0000256" key="1">
    <source>
        <dbReference type="ARBA" id="ARBA00004141"/>
    </source>
</evidence>
<keyword evidence="3 5" id="KW-1133">Transmembrane helix</keyword>
<dbReference type="GO" id="GO:0000271">
    <property type="term" value="P:polysaccharide biosynthetic process"/>
    <property type="evidence" value="ECO:0007669"/>
    <property type="project" value="InterPro"/>
</dbReference>
<sequence>MSTTDSSGQIWRFLLVGGANTAVTAAALAVLAQFMDAAIAYTLVYVLGLAFTTAMTNSYVFRAERSWARRALFVSWYLGVYAIGLGVVGLLDRGHDWAPLPLALATVAVTAPLSFLGGRLIFARTTPTSSHDQEQPC</sequence>
<feature type="transmembrane region" description="Helical" evidence="5">
    <location>
        <begin position="72"/>
        <end position="91"/>
    </location>
</feature>
<dbReference type="Pfam" id="PF04138">
    <property type="entry name" value="GtrA_DPMS_TM"/>
    <property type="match status" value="1"/>
</dbReference>
<organism evidence="7 8">
    <name type="scientific">Blastococcus saxobsidens</name>
    <dbReference type="NCBI Taxonomy" id="138336"/>
    <lineage>
        <taxon>Bacteria</taxon>
        <taxon>Bacillati</taxon>
        <taxon>Actinomycetota</taxon>
        <taxon>Actinomycetes</taxon>
        <taxon>Geodermatophilales</taxon>
        <taxon>Geodermatophilaceae</taxon>
        <taxon>Blastococcus</taxon>
    </lineage>
</organism>
<keyword evidence="8" id="KW-1185">Reference proteome</keyword>
<dbReference type="GO" id="GO:0016020">
    <property type="term" value="C:membrane"/>
    <property type="evidence" value="ECO:0007669"/>
    <property type="project" value="UniProtKB-SubCell"/>
</dbReference>
<feature type="transmembrane region" description="Helical" evidence="5">
    <location>
        <begin position="12"/>
        <end position="32"/>
    </location>
</feature>
<evidence type="ECO:0000256" key="2">
    <source>
        <dbReference type="ARBA" id="ARBA00022692"/>
    </source>
</evidence>
<feature type="domain" description="GtrA/DPMS transmembrane" evidence="6">
    <location>
        <begin position="12"/>
        <end position="121"/>
    </location>
</feature>
<dbReference type="RefSeq" id="WP_158657525.1">
    <property type="nucleotide sequence ID" value="NZ_POQT01000007.1"/>
</dbReference>
<name>A0A4Q7Y9N4_9ACTN</name>
<keyword evidence="2 5" id="KW-0812">Transmembrane</keyword>
<evidence type="ECO:0000256" key="4">
    <source>
        <dbReference type="ARBA" id="ARBA00023136"/>
    </source>
</evidence>
<feature type="transmembrane region" description="Helical" evidence="5">
    <location>
        <begin position="38"/>
        <end position="60"/>
    </location>
</feature>
<dbReference type="InterPro" id="IPR007267">
    <property type="entry name" value="GtrA_DPMS_TM"/>
</dbReference>
<protein>
    <submittedName>
        <fullName evidence="7">Putative flippase GtrA</fullName>
    </submittedName>
</protein>
<evidence type="ECO:0000256" key="5">
    <source>
        <dbReference type="SAM" id="Phobius"/>
    </source>
</evidence>
<evidence type="ECO:0000256" key="3">
    <source>
        <dbReference type="ARBA" id="ARBA00022989"/>
    </source>
</evidence>